<dbReference type="AlphaFoldDB" id="A0A1J5QBA7"/>
<accession>A0A1J5QBA7</accession>
<comment type="similarity">
    <text evidence="1">Belongs to the ABC transporter superfamily.</text>
</comment>
<evidence type="ECO:0000256" key="2">
    <source>
        <dbReference type="ARBA" id="ARBA00022448"/>
    </source>
</evidence>
<dbReference type="GO" id="GO:0005524">
    <property type="term" value="F:ATP binding"/>
    <property type="evidence" value="ECO:0007669"/>
    <property type="project" value="UniProtKB-KW"/>
</dbReference>
<keyword evidence="3" id="KW-0067">ATP-binding</keyword>
<evidence type="ECO:0000256" key="1">
    <source>
        <dbReference type="ARBA" id="ARBA00005417"/>
    </source>
</evidence>
<dbReference type="GO" id="GO:0016787">
    <property type="term" value="F:hydrolase activity"/>
    <property type="evidence" value="ECO:0007669"/>
    <property type="project" value="UniProtKB-KW"/>
</dbReference>
<keyword evidence="3" id="KW-0378">Hydrolase</keyword>
<dbReference type="EMBL" id="MLJW01000995">
    <property type="protein sequence ID" value="OIQ80905.1"/>
    <property type="molecule type" value="Genomic_DNA"/>
</dbReference>
<dbReference type="InterPro" id="IPR050153">
    <property type="entry name" value="Metal_Ion_Import_ABC"/>
</dbReference>
<keyword evidence="2" id="KW-0813">Transport</keyword>
<sequence length="119" mass="12667">MLLLDEPLSNLDPQAQQRILQVARKLCTEQGLTVLMTAHDINPLLPHMDRVLYLANGKGRLGTVDEVVTGPGLTALYGLPMAVARDGGYVFIHPVSGFMAEGAAHCGHDHAHTSTEGAA</sequence>
<organism evidence="3">
    <name type="scientific">mine drainage metagenome</name>
    <dbReference type="NCBI Taxonomy" id="410659"/>
    <lineage>
        <taxon>unclassified sequences</taxon>
        <taxon>metagenomes</taxon>
        <taxon>ecological metagenomes</taxon>
    </lineage>
</organism>
<keyword evidence="3" id="KW-0547">Nucleotide-binding</keyword>
<dbReference type="InterPro" id="IPR027417">
    <property type="entry name" value="P-loop_NTPase"/>
</dbReference>
<dbReference type="PANTHER" id="PTHR42734:SF17">
    <property type="entry name" value="METAL TRANSPORT SYSTEM ATP-BINDING PROTEIN TM_0124-RELATED"/>
    <property type="match status" value="1"/>
</dbReference>
<comment type="caution">
    <text evidence="3">The sequence shown here is derived from an EMBL/GenBank/DDBJ whole genome shotgun (WGS) entry which is preliminary data.</text>
</comment>
<dbReference type="EC" id="3.6.3.33" evidence="3"/>
<gene>
    <name evidence="3" type="primary">btuD</name>
    <name evidence="3" type="ORF">GALL_373260</name>
</gene>
<proteinExistence type="inferred from homology"/>
<reference evidence="3" key="1">
    <citation type="submission" date="2016-10" db="EMBL/GenBank/DDBJ databases">
        <title>Sequence of Gallionella enrichment culture.</title>
        <authorList>
            <person name="Poehlein A."/>
            <person name="Muehling M."/>
            <person name="Daniel R."/>
        </authorList>
    </citation>
    <scope>NUCLEOTIDE SEQUENCE</scope>
</reference>
<dbReference type="PANTHER" id="PTHR42734">
    <property type="entry name" value="METAL TRANSPORT SYSTEM ATP-BINDING PROTEIN TM_0124-RELATED"/>
    <property type="match status" value="1"/>
</dbReference>
<name>A0A1J5QBA7_9ZZZZ</name>
<protein>
    <submittedName>
        <fullName evidence="3">Vitamin B12 import ATP-binding protein BtuD</fullName>
        <ecNumber evidence="3">3.6.3.33</ecNumber>
    </submittedName>
</protein>
<dbReference type="Gene3D" id="3.40.50.300">
    <property type="entry name" value="P-loop containing nucleotide triphosphate hydrolases"/>
    <property type="match status" value="1"/>
</dbReference>
<dbReference type="SUPFAM" id="SSF52540">
    <property type="entry name" value="P-loop containing nucleoside triphosphate hydrolases"/>
    <property type="match status" value="1"/>
</dbReference>
<evidence type="ECO:0000313" key="3">
    <source>
        <dbReference type="EMBL" id="OIQ80905.1"/>
    </source>
</evidence>